<feature type="transmembrane region" description="Helical" evidence="1">
    <location>
        <begin position="21"/>
        <end position="44"/>
    </location>
</feature>
<evidence type="ECO:0000313" key="2">
    <source>
        <dbReference type="EMBL" id="CAE13498.1"/>
    </source>
</evidence>
<dbReference type="HOGENOM" id="CLU_2118799_0_0_6"/>
<sequence>MARENLISLIKIEDKITFSDPVFIIFFSFPLISYHMILSILVNITGHYPKHHDTFVKYSAVIAFSSFILSFTLSFYVDYKLKSENYLVCKRITCTHQIKLTLHYFNRSGLRNMA</sequence>
<name>Q7N7E6_PHOLL</name>
<dbReference type="Proteomes" id="UP000002514">
    <property type="component" value="Chromosome"/>
</dbReference>
<reference evidence="3" key="1">
    <citation type="journal article" date="2003" name="Nat. Biotechnol.">
        <title>The genome sequence of the entomopathogenic bacterium Photorhabdus luminescens.</title>
        <authorList>
            <person name="Duchaud E."/>
            <person name="Rusniok C."/>
            <person name="Frangeul L."/>
            <person name="Buchrieser C."/>
            <person name="Givaudan A."/>
            <person name="Taourit S."/>
            <person name="Bocs S."/>
            <person name="Boursaux-Eude C."/>
            <person name="Chandler M."/>
            <person name="Charles J.-F."/>
            <person name="Dassa E."/>
            <person name="Derose R."/>
            <person name="Derzelle S."/>
            <person name="Freyssinet G."/>
            <person name="Gaudriault S."/>
            <person name="Medigue C."/>
            <person name="Lanois A."/>
            <person name="Powell K."/>
            <person name="Siguier P."/>
            <person name="Vincent R."/>
            <person name="Wingate V."/>
            <person name="Zouine M."/>
            <person name="Glaser P."/>
            <person name="Boemare N."/>
            <person name="Danchin A."/>
            <person name="Kunst F."/>
        </authorList>
    </citation>
    <scope>NUCLEOTIDE SEQUENCE [LARGE SCALE GENOMIC DNA]</scope>
    <source>
        <strain evidence="3">DSM 15139 / CIP 105565 / TT01</strain>
    </source>
</reference>
<accession>Q7N7E6</accession>
<dbReference type="Pfam" id="PF06836">
    <property type="entry name" value="DUF1240"/>
    <property type="match status" value="1"/>
</dbReference>
<dbReference type="RefSeq" id="WP_011145531.1">
    <property type="nucleotide sequence ID" value="NC_005126.1"/>
</dbReference>
<dbReference type="InterPro" id="IPR010665">
    <property type="entry name" value="DUF1240"/>
</dbReference>
<keyword evidence="1" id="KW-0472">Membrane</keyword>
<dbReference type="KEGG" id="plu:plu1204"/>
<keyword evidence="1" id="KW-1133">Transmembrane helix</keyword>
<dbReference type="EMBL" id="BX571862">
    <property type="protein sequence ID" value="CAE13498.1"/>
    <property type="molecule type" value="Genomic_DNA"/>
</dbReference>
<gene>
    <name evidence="2" type="ordered locus">plu1204</name>
</gene>
<keyword evidence="1" id="KW-0812">Transmembrane</keyword>
<keyword evidence="3" id="KW-1185">Reference proteome</keyword>
<protein>
    <submittedName>
        <fullName evidence="2">Photorhabdus luminescens subsp. laumondii TTO1 complete genome segment 4/17</fullName>
    </submittedName>
</protein>
<feature type="transmembrane region" description="Helical" evidence="1">
    <location>
        <begin position="56"/>
        <end position="77"/>
    </location>
</feature>
<evidence type="ECO:0000256" key="1">
    <source>
        <dbReference type="SAM" id="Phobius"/>
    </source>
</evidence>
<proteinExistence type="predicted"/>
<evidence type="ECO:0000313" key="3">
    <source>
        <dbReference type="Proteomes" id="UP000002514"/>
    </source>
</evidence>
<dbReference type="AlphaFoldDB" id="Q7N7E6"/>
<organism evidence="2 3">
    <name type="scientific">Photorhabdus laumondii subsp. laumondii (strain DSM 15139 / CIP 105565 / TT01)</name>
    <name type="common">Photorhabdus luminescens subsp. laumondii</name>
    <dbReference type="NCBI Taxonomy" id="243265"/>
    <lineage>
        <taxon>Bacteria</taxon>
        <taxon>Pseudomonadati</taxon>
        <taxon>Pseudomonadota</taxon>
        <taxon>Gammaproteobacteria</taxon>
        <taxon>Enterobacterales</taxon>
        <taxon>Morganellaceae</taxon>
        <taxon>Photorhabdus</taxon>
    </lineage>
</organism>
<dbReference type="GeneID" id="48847474"/>